<dbReference type="PANTHER" id="PTHR12277:SF191">
    <property type="entry name" value="ALPHA_BETA-HYDROLASES SUPERFAMILY PROTEIN"/>
    <property type="match status" value="1"/>
</dbReference>
<dbReference type="EMBL" id="NCVQ01000005">
    <property type="protein sequence ID" value="PWZ26260.1"/>
    <property type="molecule type" value="Genomic_DNA"/>
</dbReference>
<feature type="compositionally biased region" description="Basic and acidic residues" evidence="1">
    <location>
        <begin position="342"/>
        <end position="390"/>
    </location>
</feature>
<dbReference type="AlphaFoldDB" id="A0A3L6EZI1"/>
<sequence length="417" mass="45471">MGAVTSTVAARFAFFPPSPPSYGVELPPLPAAAAPAPASAAPELPGEEKGGGSVVVELKGVPRRANVEARRLRTKRGTEVVAMHVRQAGAKLTLLYSHGNAADLGQMYELFVELSAHLSVNLMGYDYSGYGQSTGKPSEQNTYADIEAVYRCLIETYGASEDNIILYGQSVGSGPTLDLASRLARLRAVVLHSPILSGLRVMYPVKHTYWFDIYKNIDKIPLVRCPVLVIHGTADEVVDCSHGRSLWELADVKYEPLWIKGGNHCNLELYPEYIKHLKKFVGAIERSPPPPPPPPPANGSTETSGAPPVEQPKCAADEADSRKASTDCRDKDRARPSVGVGVDERRSVDRREKPPRGSSADRRERDRARRSVDHHHPDKPRASVDQARKSIDRFGGMMKSVRLCNIDCFKVTATSGS</sequence>
<dbReference type="ExpressionAtlas" id="A0A3L6EZI1">
    <property type="expression patterns" value="baseline and differential"/>
</dbReference>
<name>A0A3L6EZI1_MAIZE</name>
<accession>A0A3L6EZI1</accession>
<feature type="compositionally biased region" description="Pro residues" evidence="1">
    <location>
        <begin position="287"/>
        <end position="297"/>
    </location>
</feature>
<evidence type="ECO:0000256" key="1">
    <source>
        <dbReference type="SAM" id="MobiDB-lite"/>
    </source>
</evidence>
<dbReference type="Pfam" id="PF12146">
    <property type="entry name" value="Hydrolase_4"/>
    <property type="match status" value="1"/>
</dbReference>
<protein>
    <submittedName>
        <fullName evidence="3">Protein ABHD17C</fullName>
    </submittedName>
</protein>
<dbReference type="Gene3D" id="3.40.50.1820">
    <property type="entry name" value="alpha/beta hydrolase"/>
    <property type="match status" value="1"/>
</dbReference>
<comment type="caution">
    <text evidence="3">The sequence shown here is derived from an EMBL/GenBank/DDBJ whole genome shotgun (WGS) entry which is preliminary data.</text>
</comment>
<feature type="compositionally biased region" description="Basic and acidic residues" evidence="1">
    <location>
        <begin position="315"/>
        <end position="335"/>
    </location>
</feature>
<dbReference type="InterPro" id="IPR029058">
    <property type="entry name" value="AB_hydrolase_fold"/>
</dbReference>
<reference evidence="3" key="1">
    <citation type="journal article" date="2018" name="Nat. Genet.">
        <title>Extensive intraspecific gene order and gene structural variations between Mo17 and other maize genomes.</title>
        <authorList>
            <person name="Sun S."/>
            <person name="Zhou Y."/>
            <person name="Chen J."/>
            <person name="Shi J."/>
            <person name="Zhao H."/>
            <person name="Zhao H."/>
            <person name="Song W."/>
            <person name="Zhang M."/>
            <person name="Cui Y."/>
            <person name="Dong X."/>
            <person name="Liu H."/>
            <person name="Ma X."/>
            <person name="Jiao Y."/>
            <person name="Wang B."/>
            <person name="Wei X."/>
            <person name="Stein J.C."/>
            <person name="Glaubitz J.C."/>
            <person name="Lu F."/>
            <person name="Yu G."/>
            <person name="Liang C."/>
            <person name="Fengler K."/>
            <person name="Li B."/>
            <person name="Rafalski A."/>
            <person name="Schnable P.S."/>
            <person name="Ware D.H."/>
            <person name="Buckler E.S."/>
            <person name="Lai J."/>
        </authorList>
    </citation>
    <scope>NUCLEOTIDE SEQUENCE [LARGE SCALE GENOMIC DNA]</scope>
    <source>
        <tissue evidence="3">Seedling</tissue>
    </source>
</reference>
<feature type="region of interest" description="Disordered" evidence="1">
    <location>
        <begin position="284"/>
        <end position="390"/>
    </location>
</feature>
<dbReference type="SUPFAM" id="SSF53474">
    <property type="entry name" value="alpha/beta-Hydrolases"/>
    <property type="match status" value="1"/>
</dbReference>
<organism evidence="3">
    <name type="scientific">Zea mays</name>
    <name type="common">Maize</name>
    <dbReference type="NCBI Taxonomy" id="4577"/>
    <lineage>
        <taxon>Eukaryota</taxon>
        <taxon>Viridiplantae</taxon>
        <taxon>Streptophyta</taxon>
        <taxon>Embryophyta</taxon>
        <taxon>Tracheophyta</taxon>
        <taxon>Spermatophyta</taxon>
        <taxon>Magnoliopsida</taxon>
        <taxon>Liliopsida</taxon>
        <taxon>Poales</taxon>
        <taxon>Poaceae</taxon>
        <taxon>PACMAD clade</taxon>
        <taxon>Panicoideae</taxon>
        <taxon>Andropogonodae</taxon>
        <taxon>Andropogoneae</taxon>
        <taxon>Tripsacinae</taxon>
        <taxon>Zea</taxon>
    </lineage>
</organism>
<dbReference type="Proteomes" id="UP000251960">
    <property type="component" value="Chromosome 4"/>
</dbReference>
<evidence type="ECO:0000313" key="3">
    <source>
        <dbReference type="EMBL" id="PWZ26260.1"/>
    </source>
</evidence>
<feature type="domain" description="Serine aminopeptidase S33" evidence="2">
    <location>
        <begin position="91"/>
        <end position="198"/>
    </location>
</feature>
<dbReference type="InterPro" id="IPR022742">
    <property type="entry name" value="Hydrolase_4"/>
</dbReference>
<proteinExistence type="predicted"/>
<dbReference type="PANTHER" id="PTHR12277">
    <property type="entry name" value="ALPHA/BETA HYDROLASE DOMAIN-CONTAINING PROTEIN"/>
    <property type="match status" value="1"/>
</dbReference>
<evidence type="ECO:0000259" key="2">
    <source>
        <dbReference type="Pfam" id="PF12146"/>
    </source>
</evidence>
<gene>
    <name evidence="3" type="ORF">Zm00014a_041138</name>
</gene>